<organism evidence="8 9">
    <name type="scientific">Thermosipho affectus</name>
    <dbReference type="NCBI Taxonomy" id="660294"/>
    <lineage>
        <taxon>Bacteria</taxon>
        <taxon>Thermotogati</taxon>
        <taxon>Thermotogota</taxon>
        <taxon>Thermotogae</taxon>
        <taxon>Thermotogales</taxon>
        <taxon>Fervidobacteriaceae</taxon>
        <taxon>Thermosipho</taxon>
    </lineage>
</organism>
<proteinExistence type="inferred from homology"/>
<name>A0ABX3IK07_9BACT</name>
<comment type="similarity">
    <text evidence="6">Belongs to the transcriptional regulatory Rex family.</text>
</comment>
<keyword evidence="1 6" id="KW-0963">Cytoplasm</keyword>
<dbReference type="SUPFAM" id="SSF46785">
    <property type="entry name" value="Winged helix' DNA-binding domain"/>
    <property type="match status" value="1"/>
</dbReference>
<evidence type="ECO:0000256" key="1">
    <source>
        <dbReference type="ARBA" id="ARBA00022490"/>
    </source>
</evidence>
<comment type="function">
    <text evidence="6">Modulates transcription in response to changes in cellular NADH/NAD(+) redox state.</text>
</comment>
<comment type="subunit">
    <text evidence="6">Homodimer.</text>
</comment>
<comment type="subcellular location">
    <subcellularLocation>
        <location evidence="6">Cytoplasm</location>
    </subcellularLocation>
</comment>
<evidence type="ECO:0000313" key="9">
    <source>
        <dbReference type="Proteomes" id="UP000242616"/>
    </source>
</evidence>
<sequence>MSKKDKWPIYVPKPTFERLKKYYAYLMQIDEDYISSDELAKKFNIKPEQVRKDFTYLDITGKPKKGYHIPLLVEELGKLFGTRVLENLIIVGAGNLGSALAKYMGFEKMGVKVVAIFDNDPKKIGSFVGELSVLPLSFLERVIKRFKVRIGIICVPEESAQEVANLLIKKGIKAIWNFSPVPLKVPETIIVENQDITSGILTIKHILAKK</sequence>
<dbReference type="InterPro" id="IPR036388">
    <property type="entry name" value="WH-like_DNA-bd_sf"/>
</dbReference>
<dbReference type="NCBIfam" id="NF003996">
    <property type="entry name" value="PRK05472.2-5"/>
    <property type="match status" value="1"/>
</dbReference>
<keyword evidence="3 6" id="KW-0805">Transcription regulation</keyword>
<dbReference type="InterPro" id="IPR036291">
    <property type="entry name" value="NAD(P)-bd_dom_sf"/>
</dbReference>
<evidence type="ECO:0000313" key="8">
    <source>
        <dbReference type="EMBL" id="ONN27534.1"/>
    </source>
</evidence>
<feature type="domain" description="CoA-binding" evidence="7">
    <location>
        <begin position="81"/>
        <end position="182"/>
    </location>
</feature>
<dbReference type="Gene3D" id="3.40.50.720">
    <property type="entry name" value="NAD(P)-binding Rossmann-like Domain"/>
    <property type="match status" value="1"/>
</dbReference>
<comment type="caution">
    <text evidence="6">Lacks conserved residue(s) required for the propagation of feature annotation.</text>
</comment>
<dbReference type="InterPro" id="IPR003781">
    <property type="entry name" value="CoA-bd"/>
</dbReference>
<keyword evidence="6" id="KW-0520">NAD</keyword>
<gene>
    <name evidence="6" type="primary">rex</name>
    <name evidence="8" type="ORF">XJ44_03145</name>
</gene>
<keyword evidence="5 6" id="KW-0804">Transcription</keyword>
<dbReference type="HAMAP" id="MF_01131">
    <property type="entry name" value="Rex"/>
    <property type="match status" value="1"/>
</dbReference>
<protein>
    <recommendedName>
        <fullName evidence="6">Redox-sensing transcriptional repressor Rex</fullName>
    </recommendedName>
</protein>
<dbReference type="SUPFAM" id="SSF51735">
    <property type="entry name" value="NAD(P)-binding Rossmann-fold domains"/>
    <property type="match status" value="1"/>
</dbReference>
<reference evidence="8 9" key="1">
    <citation type="submission" date="2015-06" db="EMBL/GenBank/DDBJ databases">
        <title>Genome sequencing of Thermotogales isolates from hydrothermal vents.</title>
        <authorList>
            <person name="Haverkamp T.H."/>
            <person name="Kublanov I.V."/>
            <person name="Nesbo C.L."/>
        </authorList>
    </citation>
    <scope>NUCLEOTIDE SEQUENCE [LARGE SCALE GENOMIC DNA]</scope>
    <source>
        <strain evidence="9">ik275mar</strain>
    </source>
</reference>
<feature type="binding site" evidence="6">
    <location>
        <begin position="92"/>
        <end position="97"/>
    </location>
    <ligand>
        <name>NAD(+)</name>
        <dbReference type="ChEBI" id="CHEBI:57540"/>
    </ligand>
</feature>
<dbReference type="EMBL" id="LBFC01000010">
    <property type="protein sequence ID" value="ONN27534.1"/>
    <property type="molecule type" value="Genomic_DNA"/>
</dbReference>
<dbReference type="PANTHER" id="PTHR35786">
    <property type="entry name" value="REDOX-SENSING TRANSCRIPTIONAL REPRESSOR REX"/>
    <property type="match status" value="1"/>
</dbReference>
<evidence type="ECO:0000256" key="5">
    <source>
        <dbReference type="ARBA" id="ARBA00023163"/>
    </source>
</evidence>
<comment type="caution">
    <text evidence="8">The sequence shown here is derived from an EMBL/GenBank/DDBJ whole genome shotgun (WGS) entry which is preliminary data.</text>
</comment>
<evidence type="ECO:0000256" key="3">
    <source>
        <dbReference type="ARBA" id="ARBA00023015"/>
    </source>
</evidence>
<dbReference type="RefSeq" id="WP_075665614.1">
    <property type="nucleotide sequence ID" value="NZ_LBFC01000010.1"/>
</dbReference>
<dbReference type="Pfam" id="PF02629">
    <property type="entry name" value="CoA_binding"/>
    <property type="match status" value="1"/>
</dbReference>
<dbReference type="Pfam" id="PF06971">
    <property type="entry name" value="Put_DNA-bind_N"/>
    <property type="match status" value="1"/>
</dbReference>
<evidence type="ECO:0000259" key="7">
    <source>
        <dbReference type="SMART" id="SM00881"/>
    </source>
</evidence>
<evidence type="ECO:0000256" key="4">
    <source>
        <dbReference type="ARBA" id="ARBA00023125"/>
    </source>
</evidence>
<dbReference type="InterPro" id="IPR036390">
    <property type="entry name" value="WH_DNA-bd_sf"/>
</dbReference>
<dbReference type="InterPro" id="IPR009718">
    <property type="entry name" value="Rex_DNA-bd_C_dom"/>
</dbReference>
<keyword evidence="4 6" id="KW-0238">DNA-binding</keyword>
<dbReference type="SMART" id="SM00881">
    <property type="entry name" value="CoA_binding"/>
    <property type="match status" value="1"/>
</dbReference>
<dbReference type="PANTHER" id="PTHR35786:SF1">
    <property type="entry name" value="REDOX-SENSING TRANSCRIPTIONAL REPRESSOR REX 1"/>
    <property type="match status" value="1"/>
</dbReference>
<evidence type="ECO:0000256" key="2">
    <source>
        <dbReference type="ARBA" id="ARBA00022491"/>
    </source>
</evidence>
<keyword evidence="9" id="KW-1185">Reference proteome</keyword>
<dbReference type="NCBIfam" id="NF003995">
    <property type="entry name" value="PRK05472.2-4"/>
    <property type="match status" value="1"/>
</dbReference>
<evidence type="ECO:0000256" key="6">
    <source>
        <dbReference type="HAMAP-Rule" id="MF_01131"/>
    </source>
</evidence>
<dbReference type="NCBIfam" id="NF003994">
    <property type="entry name" value="PRK05472.2-3"/>
    <property type="match status" value="1"/>
</dbReference>
<keyword evidence="2 6" id="KW-0678">Repressor</keyword>
<dbReference type="InterPro" id="IPR022876">
    <property type="entry name" value="Tscrpt_rep_Rex"/>
</dbReference>
<accession>A0ABX3IK07</accession>
<dbReference type="Gene3D" id="1.10.10.10">
    <property type="entry name" value="Winged helix-like DNA-binding domain superfamily/Winged helix DNA-binding domain"/>
    <property type="match status" value="1"/>
</dbReference>
<dbReference type="Proteomes" id="UP000242616">
    <property type="component" value="Unassembled WGS sequence"/>
</dbReference>